<evidence type="ECO:0000256" key="2">
    <source>
        <dbReference type="ARBA" id="ARBA00022552"/>
    </source>
</evidence>
<evidence type="ECO:0000256" key="3">
    <source>
        <dbReference type="ARBA" id="ARBA00022603"/>
    </source>
</evidence>
<dbReference type="PANTHER" id="PTHR31760">
    <property type="entry name" value="S-ADENOSYL-L-METHIONINE-DEPENDENT METHYLTRANSFERASES SUPERFAMILY PROTEIN"/>
    <property type="match status" value="1"/>
</dbReference>
<dbReference type="InterPro" id="IPR029063">
    <property type="entry name" value="SAM-dependent_MTases_sf"/>
</dbReference>
<dbReference type="PANTHER" id="PTHR31760:SF0">
    <property type="entry name" value="S-ADENOSYL-L-METHIONINE-DEPENDENT METHYLTRANSFERASES SUPERFAMILY PROTEIN"/>
    <property type="match status" value="1"/>
</dbReference>
<comment type="caution">
    <text evidence="7">The sequence shown here is derived from an EMBL/GenBank/DDBJ whole genome shotgun (WGS) entry which is preliminary data.</text>
</comment>
<gene>
    <name evidence="6 7" type="primary">rsmG</name>
    <name evidence="7" type="ORF">ENS29_04125</name>
</gene>
<feature type="binding site" evidence="6">
    <location>
        <begin position="105"/>
        <end position="107"/>
    </location>
    <ligand>
        <name>S-adenosyl-L-methionine</name>
        <dbReference type="ChEBI" id="CHEBI:59789"/>
    </ligand>
</feature>
<dbReference type="SUPFAM" id="SSF53335">
    <property type="entry name" value="S-adenosyl-L-methionine-dependent methyltransferases"/>
    <property type="match status" value="1"/>
</dbReference>
<evidence type="ECO:0000256" key="5">
    <source>
        <dbReference type="ARBA" id="ARBA00022691"/>
    </source>
</evidence>
<feature type="binding site" evidence="6">
    <location>
        <position position="82"/>
    </location>
    <ligand>
        <name>S-adenosyl-L-methionine</name>
        <dbReference type="ChEBI" id="CHEBI:59789"/>
    </ligand>
</feature>
<feature type="binding site" evidence="6">
    <location>
        <position position="87"/>
    </location>
    <ligand>
        <name>S-adenosyl-L-methionine</name>
        <dbReference type="ChEBI" id="CHEBI:59789"/>
    </ligand>
</feature>
<feature type="binding site" evidence="6">
    <location>
        <position position="152"/>
    </location>
    <ligand>
        <name>S-adenosyl-L-methionine</name>
        <dbReference type="ChEBI" id="CHEBI:59789"/>
    </ligand>
</feature>
<evidence type="ECO:0000313" key="7">
    <source>
        <dbReference type="EMBL" id="HGU32027.1"/>
    </source>
</evidence>
<keyword evidence="1 6" id="KW-0963">Cytoplasm</keyword>
<dbReference type="GO" id="GO:0070043">
    <property type="term" value="F:rRNA (guanine-N7-)-methyltransferase activity"/>
    <property type="evidence" value="ECO:0007669"/>
    <property type="project" value="UniProtKB-UniRule"/>
</dbReference>
<dbReference type="GO" id="GO:0005829">
    <property type="term" value="C:cytosol"/>
    <property type="evidence" value="ECO:0007669"/>
    <property type="project" value="TreeGrafter"/>
</dbReference>
<keyword evidence="4 6" id="KW-0808">Transferase</keyword>
<keyword evidence="2 6" id="KW-0698">rRNA processing</keyword>
<dbReference type="EMBL" id="DSUH01000089">
    <property type="protein sequence ID" value="HGU32027.1"/>
    <property type="molecule type" value="Genomic_DNA"/>
</dbReference>
<dbReference type="InterPro" id="IPR003682">
    <property type="entry name" value="rRNA_ssu_MeTfrase_G"/>
</dbReference>
<protein>
    <recommendedName>
        <fullName evidence="6">Ribosomal RNA small subunit methyltransferase G</fullName>
        <ecNumber evidence="6">2.1.1.-</ecNumber>
    </recommendedName>
    <alternativeName>
        <fullName evidence="6">16S rRNA 7-methylguanosine methyltransferase</fullName>
        <shortName evidence="6">16S rRNA m7G methyltransferase</shortName>
    </alternativeName>
</protein>
<proteinExistence type="inferred from homology"/>
<evidence type="ECO:0000256" key="1">
    <source>
        <dbReference type="ARBA" id="ARBA00022490"/>
    </source>
</evidence>
<organism evidence="7">
    <name type="scientific">Desulfatirhabdium butyrativorans</name>
    <dbReference type="NCBI Taxonomy" id="340467"/>
    <lineage>
        <taxon>Bacteria</taxon>
        <taxon>Pseudomonadati</taxon>
        <taxon>Thermodesulfobacteriota</taxon>
        <taxon>Desulfobacteria</taxon>
        <taxon>Desulfobacterales</taxon>
        <taxon>Desulfatirhabdiaceae</taxon>
        <taxon>Desulfatirhabdium</taxon>
    </lineage>
</organism>
<comment type="similarity">
    <text evidence="6">Belongs to the methyltransferase superfamily. RNA methyltransferase RsmG family.</text>
</comment>
<dbReference type="HAMAP" id="MF_00074">
    <property type="entry name" value="16SrRNA_methyltr_G"/>
    <property type="match status" value="1"/>
</dbReference>
<dbReference type="NCBIfam" id="TIGR00138">
    <property type="entry name" value="rsmG_gidB"/>
    <property type="match status" value="1"/>
</dbReference>
<dbReference type="Gene3D" id="3.40.50.150">
    <property type="entry name" value="Vaccinia Virus protein VP39"/>
    <property type="match status" value="1"/>
</dbReference>
<feature type="binding site" evidence="6">
    <location>
        <begin position="133"/>
        <end position="134"/>
    </location>
    <ligand>
        <name>S-adenosyl-L-methionine</name>
        <dbReference type="ChEBI" id="CHEBI:59789"/>
    </ligand>
</feature>
<dbReference type="Pfam" id="PF02527">
    <property type="entry name" value="GidB"/>
    <property type="match status" value="1"/>
</dbReference>
<dbReference type="AlphaFoldDB" id="A0A7C4MNI6"/>
<accession>A0A7C4MNI6</accession>
<comment type="function">
    <text evidence="6">Specifically methylates the N7 position of a guanine in 16S rRNA.</text>
</comment>
<evidence type="ECO:0000256" key="4">
    <source>
        <dbReference type="ARBA" id="ARBA00022679"/>
    </source>
</evidence>
<reference evidence="7" key="1">
    <citation type="journal article" date="2020" name="mSystems">
        <title>Genome- and Community-Level Interaction Insights into Carbon Utilization and Element Cycling Functions of Hydrothermarchaeota in Hydrothermal Sediment.</title>
        <authorList>
            <person name="Zhou Z."/>
            <person name="Liu Y."/>
            <person name="Xu W."/>
            <person name="Pan J."/>
            <person name="Luo Z.H."/>
            <person name="Li M."/>
        </authorList>
    </citation>
    <scope>NUCLEOTIDE SEQUENCE [LARGE SCALE GENOMIC DNA]</scope>
    <source>
        <strain evidence="7">SpSt-477</strain>
    </source>
</reference>
<keyword evidence="3 6" id="KW-0489">Methyltransferase</keyword>
<sequence length="226" mass="25290">MISLPSTSWRRFLIEEASRQGLLLTLDHASRFEAYALELLFWNRRINITAITDPQKIAVRHFVDSLVPSAYIPEGATLLDVGSGGGFPGIPLALFRPDLRVTLLDASRKRVNFQRTVLRKLGLENVICIETKLEDLLQQGGDQKKFDVIISRAFAAFDRWIPNAIPLVHPGGKLIAMIGSIEDSALQRLNEAVREVTAAIECIPYRLCSDDLGEDRNLLLLSLKRT</sequence>
<dbReference type="CDD" id="cd02440">
    <property type="entry name" value="AdoMet_MTases"/>
    <property type="match status" value="1"/>
</dbReference>
<dbReference type="EC" id="2.1.1.-" evidence="6"/>
<comment type="subcellular location">
    <subcellularLocation>
        <location evidence="6">Cytoplasm</location>
    </subcellularLocation>
</comment>
<name>A0A7C4MNI6_9BACT</name>
<evidence type="ECO:0000256" key="6">
    <source>
        <dbReference type="HAMAP-Rule" id="MF_00074"/>
    </source>
</evidence>
<keyword evidence="5 6" id="KW-0949">S-adenosyl-L-methionine</keyword>